<dbReference type="AlphaFoldDB" id="A0A5J9UPB1"/>
<evidence type="ECO:0000313" key="1">
    <source>
        <dbReference type="EMBL" id="TVU25244.1"/>
    </source>
</evidence>
<organism evidence="1 2">
    <name type="scientific">Eragrostis curvula</name>
    <name type="common">weeping love grass</name>
    <dbReference type="NCBI Taxonomy" id="38414"/>
    <lineage>
        <taxon>Eukaryota</taxon>
        <taxon>Viridiplantae</taxon>
        <taxon>Streptophyta</taxon>
        <taxon>Embryophyta</taxon>
        <taxon>Tracheophyta</taxon>
        <taxon>Spermatophyta</taxon>
        <taxon>Magnoliopsida</taxon>
        <taxon>Liliopsida</taxon>
        <taxon>Poales</taxon>
        <taxon>Poaceae</taxon>
        <taxon>PACMAD clade</taxon>
        <taxon>Chloridoideae</taxon>
        <taxon>Eragrostideae</taxon>
        <taxon>Eragrostidinae</taxon>
        <taxon>Eragrostis</taxon>
    </lineage>
</organism>
<gene>
    <name evidence="1" type="ORF">EJB05_27734</name>
</gene>
<evidence type="ECO:0000313" key="2">
    <source>
        <dbReference type="Proteomes" id="UP000324897"/>
    </source>
</evidence>
<feature type="non-terminal residue" evidence="1">
    <location>
        <position position="1"/>
    </location>
</feature>
<reference evidence="1 2" key="1">
    <citation type="journal article" date="2019" name="Sci. Rep.">
        <title>A high-quality genome of Eragrostis curvula grass provides insights into Poaceae evolution and supports new strategies to enhance forage quality.</title>
        <authorList>
            <person name="Carballo J."/>
            <person name="Santos B.A.C.M."/>
            <person name="Zappacosta D."/>
            <person name="Garbus I."/>
            <person name="Selva J.P."/>
            <person name="Gallo C.A."/>
            <person name="Diaz A."/>
            <person name="Albertini E."/>
            <person name="Caccamo M."/>
            <person name="Echenique V."/>
        </authorList>
    </citation>
    <scope>NUCLEOTIDE SEQUENCE [LARGE SCALE GENOMIC DNA]</scope>
    <source>
        <strain evidence="2">cv. Victoria</strain>
        <tissue evidence="1">Leaf</tissue>
    </source>
</reference>
<name>A0A5J9UPB1_9POAL</name>
<comment type="caution">
    <text evidence="1">The sequence shown here is derived from an EMBL/GenBank/DDBJ whole genome shotgun (WGS) entry which is preliminary data.</text>
</comment>
<keyword evidence="2" id="KW-1185">Reference proteome</keyword>
<dbReference type="Proteomes" id="UP000324897">
    <property type="component" value="Chromosome 2"/>
</dbReference>
<proteinExistence type="predicted"/>
<dbReference type="EMBL" id="RWGY01000013">
    <property type="protein sequence ID" value="TVU25244.1"/>
    <property type="molecule type" value="Genomic_DNA"/>
</dbReference>
<accession>A0A5J9UPB1</accession>
<sequence length="139" mass="15808">MVRCWGLPMYHFSNRAREKPGKGKRGRRTRCFSLVELHRATDFLLAEGRRAADFLSPLLLSSSSVPCPARKRTISFSSARRPARHLLTRSSRPLYLPQSQPQHLLLQLPSRCQILDITILMVLPAAAQVAYCPCFLLYT</sequence>
<dbReference type="Gramene" id="TVU25244">
    <property type="protein sequence ID" value="TVU25244"/>
    <property type="gene ID" value="EJB05_27734"/>
</dbReference>
<protein>
    <submittedName>
        <fullName evidence="1">Uncharacterized protein</fullName>
    </submittedName>
</protein>